<reference evidence="2" key="1">
    <citation type="submission" date="2022-11" db="UniProtKB">
        <authorList>
            <consortium name="WormBaseParasite"/>
        </authorList>
    </citation>
    <scope>IDENTIFICATION</scope>
</reference>
<keyword evidence="1" id="KW-1185">Reference proteome</keyword>
<sequence length="80" mass="9009">MQSTQRYQTKGKFSFRSVRLEVTVGNFLKNCSYPFPKVDFQAERFKLLATGSVPLQKATGDRLFRLADCSGWSTVAAGRL</sequence>
<evidence type="ECO:0000313" key="2">
    <source>
        <dbReference type="WBParaSite" id="nRc.2.0.1.t15061-RA"/>
    </source>
</evidence>
<name>A0A915IM61_ROMCU</name>
<organism evidence="1 2">
    <name type="scientific">Romanomermis culicivorax</name>
    <name type="common">Nematode worm</name>
    <dbReference type="NCBI Taxonomy" id="13658"/>
    <lineage>
        <taxon>Eukaryota</taxon>
        <taxon>Metazoa</taxon>
        <taxon>Ecdysozoa</taxon>
        <taxon>Nematoda</taxon>
        <taxon>Enoplea</taxon>
        <taxon>Dorylaimia</taxon>
        <taxon>Mermithida</taxon>
        <taxon>Mermithoidea</taxon>
        <taxon>Mermithidae</taxon>
        <taxon>Romanomermis</taxon>
    </lineage>
</organism>
<dbReference type="WBParaSite" id="nRc.2.0.1.t15061-RA">
    <property type="protein sequence ID" value="nRc.2.0.1.t15061-RA"/>
    <property type="gene ID" value="nRc.2.0.1.g15061"/>
</dbReference>
<dbReference type="Proteomes" id="UP000887565">
    <property type="component" value="Unplaced"/>
</dbReference>
<protein>
    <submittedName>
        <fullName evidence="2">Uncharacterized protein</fullName>
    </submittedName>
</protein>
<dbReference type="AlphaFoldDB" id="A0A915IM61"/>
<proteinExistence type="predicted"/>
<evidence type="ECO:0000313" key="1">
    <source>
        <dbReference type="Proteomes" id="UP000887565"/>
    </source>
</evidence>
<accession>A0A915IM61</accession>